<organism evidence="1 2">
    <name type="scientific">Arctia plantaginis</name>
    <name type="common">Wood tiger moth</name>
    <name type="synonym">Phalaena plantaginis</name>
    <dbReference type="NCBI Taxonomy" id="874455"/>
    <lineage>
        <taxon>Eukaryota</taxon>
        <taxon>Metazoa</taxon>
        <taxon>Ecdysozoa</taxon>
        <taxon>Arthropoda</taxon>
        <taxon>Hexapoda</taxon>
        <taxon>Insecta</taxon>
        <taxon>Pterygota</taxon>
        <taxon>Neoptera</taxon>
        <taxon>Endopterygota</taxon>
        <taxon>Lepidoptera</taxon>
        <taxon>Glossata</taxon>
        <taxon>Ditrysia</taxon>
        <taxon>Noctuoidea</taxon>
        <taxon>Erebidae</taxon>
        <taxon>Arctiinae</taxon>
        <taxon>Arctia</taxon>
    </lineage>
</organism>
<gene>
    <name evidence="1" type="ORF">APLA_LOCUS14972</name>
</gene>
<comment type="caution">
    <text evidence="1">The sequence shown here is derived from an EMBL/GenBank/DDBJ whole genome shotgun (WGS) entry which is preliminary data.</text>
</comment>
<accession>A0A8S1B829</accession>
<proteinExistence type="predicted"/>
<evidence type="ECO:0000313" key="1">
    <source>
        <dbReference type="EMBL" id="CAB3254823.1"/>
    </source>
</evidence>
<dbReference type="Proteomes" id="UP000494256">
    <property type="component" value="Unassembled WGS sequence"/>
</dbReference>
<protein>
    <submittedName>
        <fullName evidence="1">Uncharacterized protein</fullName>
    </submittedName>
</protein>
<evidence type="ECO:0000313" key="2">
    <source>
        <dbReference type="Proteomes" id="UP000494256"/>
    </source>
</evidence>
<sequence>MCVRKCTIPEESETQVLIKLPSDIRKAANRCVLIEDAPLKTVAQNCMTARTLVKRNSSAVRVVNLDHREIAFNKGDVIGQCEEVVWGRKCASTPYLKTLSTRSDSAVTELLKDCNNLTYSQSIKAK</sequence>
<dbReference type="EMBL" id="CADEBD010000422">
    <property type="protein sequence ID" value="CAB3254823.1"/>
    <property type="molecule type" value="Genomic_DNA"/>
</dbReference>
<name>A0A8S1B829_ARCPL</name>
<reference evidence="1 2" key="1">
    <citation type="submission" date="2020-04" db="EMBL/GenBank/DDBJ databases">
        <authorList>
            <person name="Wallbank WR R."/>
            <person name="Pardo Diaz C."/>
            <person name="Kozak K."/>
            <person name="Martin S."/>
            <person name="Jiggins C."/>
            <person name="Moest M."/>
            <person name="Warren A I."/>
            <person name="Byers J.R.P. K."/>
            <person name="Montejo-Kovacevich G."/>
            <person name="Yen C E."/>
        </authorList>
    </citation>
    <scope>NUCLEOTIDE SEQUENCE [LARGE SCALE GENOMIC DNA]</scope>
</reference>
<dbReference type="AlphaFoldDB" id="A0A8S1B829"/>